<evidence type="ECO:0000256" key="1">
    <source>
        <dbReference type="SAM" id="Coils"/>
    </source>
</evidence>
<evidence type="ECO:0000256" key="2">
    <source>
        <dbReference type="SAM" id="MobiDB-lite"/>
    </source>
</evidence>
<dbReference type="Gene3D" id="1.10.3290.10">
    <property type="entry name" value="Fido-like domain"/>
    <property type="match status" value="1"/>
</dbReference>
<evidence type="ECO:0000313" key="5">
    <source>
        <dbReference type="Proteomes" id="UP000176951"/>
    </source>
</evidence>
<dbReference type="EMBL" id="MHSW01000011">
    <property type="protein sequence ID" value="OHA52316.1"/>
    <property type="molecule type" value="Genomic_DNA"/>
</dbReference>
<dbReference type="InterPro" id="IPR036597">
    <property type="entry name" value="Fido-like_dom_sf"/>
</dbReference>
<feature type="domain" description="Fido" evidence="3">
    <location>
        <begin position="73"/>
        <end position="193"/>
    </location>
</feature>
<evidence type="ECO:0000313" key="4">
    <source>
        <dbReference type="EMBL" id="OHA52316.1"/>
    </source>
</evidence>
<dbReference type="Proteomes" id="UP000176951">
    <property type="component" value="Unassembled WGS sequence"/>
</dbReference>
<feature type="compositionally biased region" description="Polar residues" evidence="2">
    <location>
        <begin position="182"/>
        <end position="193"/>
    </location>
</feature>
<name>A0A1G2PVF5_9BACT</name>
<evidence type="ECO:0000259" key="3">
    <source>
        <dbReference type="PROSITE" id="PS51459"/>
    </source>
</evidence>
<feature type="coiled-coil region" evidence="1">
    <location>
        <begin position="52"/>
        <end position="83"/>
    </location>
</feature>
<gene>
    <name evidence="4" type="ORF">A3A97_02580</name>
</gene>
<keyword evidence="1" id="KW-0175">Coiled coil</keyword>
<comment type="caution">
    <text evidence="4">The sequence shown here is derived from an EMBL/GenBank/DDBJ whole genome shotgun (WGS) entry which is preliminary data.</text>
</comment>
<dbReference type="AlphaFoldDB" id="A0A1G2PVF5"/>
<dbReference type="InterPro" id="IPR003812">
    <property type="entry name" value="Fido"/>
</dbReference>
<dbReference type="PROSITE" id="PS51459">
    <property type="entry name" value="FIDO"/>
    <property type="match status" value="1"/>
</dbReference>
<reference evidence="4 5" key="1">
    <citation type="journal article" date="2016" name="Nat. Commun.">
        <title>Thousands of microbial genomes shed light on interconnected biogeochemical processes in an aquifer system.</title>
        <authorList>
            <person name="Anantharaman K."/>
            <person name="Brown C.T."/>
            <person name="Hug L.A."/>
            <person name="Sharon I."/>
            <person name="Castelle C.J."/>
            <person name="Probst A.J."/>
            <person name="Thomas B.C."/>
            <person name="Singh A."/>
            <person name="Wilkins M.J."/>
            <person name="Karaoz U."/>
            <person name="Brodie E.L."/>
            <person name="Williams K.H."/>
            <person name="Hubbard S.S."/>
            <person name="Banfield J.F."/>
        </authorList>
    </citation>
    <scope>NUCLEOTIDE SEQUENCE [LARGE SCALE GENOMIC DNA]</scope>
</reference>
<sequence length="193" mass="22263">MENETRGHKPEESLAERYKVTFPENLTDKDIELIILQCEHQHATSPEQITGMAEAYKEAKDLAHDLERLNKLTAEEVEELIHKWAVLIEPEKNKNGFRTVPVRFANGKTALDPELVERAMENFFPAYAEGLMEAVEYYKEFEQIHPWLDGNGREGDLLWKIDVIRKTGVWPDELPPDVFEENGSTGSPQEKKE</sequence>
<proteinExistence type="predicted"/>
<protein>
    <recommendedName>
        <fullName evidence="3">Fido domain-containing protein</fullName>
    </recommendedName>
</protein>
<accession>A0A1G2PVF5</accession>
<dbReference type="SUPFAM" id="SSF140931">
    <property type="entry name" value="Fic-like"/>
    <property type="match status" value="1"/>
</dbReference>
<feature type="region of interest" description="Disordered" evidence="2">
    <location>
        <begin position="174"/>
        <end position="193"/>
    </location>
</feature>
<dbReference type="Pfam" id="PF02661">
    <property type="entry name" value="Fic"/>
    <property type="match status" value="1"/>
</dbReference>
<organism evidence="4 5">
    <name type="scientific">Candidatus Terrybacteria bacterium RIFCSPLOWO2_01_FULL_40_23</name>
    <dbReference type="NCBI Taxonomy" id="1802366"/>
    <lineage>
        <taxon>Bacteria</taxon>
        <taxon>Candidatus Terryibacteriota</taxon>
    </lineage>
</organism>